<evidence type="ECO:0000256" key="11">
    <source>
        <dbReference type="ARBA" id="ARBA00048540"/>
    </source>
</evidence>
<organism evidence="12 13">
    <name type="scientific">Buchnera aphidicola</name>
    <name type="common">Brevicoryne brassicae</name>
    <dbReference type="NCBI Taxonomy" id="911343"/>
    <lineage>
        <taxon>Bacteria</taxon>
        <taxon>Pseudomonadati</taxon>
        <taxon>Pseudomonadota</taxon>
        <taxon>Gammaproteobacteria</taxon>
        <taxon>Enterobacterales</taxon>
        <taxon>Erwiniaceae</taxon>
        <taxon>Buchnera</taxon>
    </lineage>
</organism>
<proteinExistence type="inferred from homology"/>
<evidence type="ECO:0000256" key="5">
    <source>
        <dbReference type="ARBA" id="ARBA00022630"/>
    </source>
</evidence>
<evidence type="ECO:0000256" key="3">
    <source>
        <dbReference type="ARBA" id="ARBA00011955"/>
    </source>
</evidence>
<comment type="cofactor">
    <cofactor evidence="1">
        <name>Mg(2+)</name>
        <dbReference type="ChEBI" id="CHEBI:18420"/>
    </cofactor>
</comment>
<keyword evidence="7" id="KW-0479">Metal-binding</keyword>
<sequence length="274" mass="30956">MLSSWKKKSIVSQFNKRKKNELQIINKNFYHIILKAVEINKKTNGKLDITVGSLINIWGFGNKAKPTRYPSIKKIKKNISFSGIQHLKIIKNNCKTYLKKDINGIEINLSTLGEGFATDHLSYILKKIGIKNYTISVGGAVLVKTEKNREESKIIAIQKPTDQKQSVHLLIHLKNNAISTAGTYRNYYYLKGKRISHLIDPSTGKPVAHNLVSVSVISSSALDADSWDTGLLIMGFKKAKKLILKEQLAVCLITKKKNTFLTWISPQFEKFLVQ</sequence>
<dbReference type="Pfam" id="PF02424">
    <property type="entry name" value="ApbE"/>
    <property type="match status" value="1"/>
</dbReference>
<protein>
    <recommendedName>
        <fullName evidence="4">FAD:protein FMN transferase</fullName>
        <ecNumber evidence="3">2.7.1.180</ecNumber>
    </recommendedName>
    <alternativeName>
        <fullName evidence="10">Flavin transferase</fullName>
    </alternativeName>
</protein>
<dbReference type="InterPro" id="IPR024932">
    <property type="entry name" value="ApbE"/>
</dbReference>
<name>A0AAJ5TXJ0_9GAMM</name>
<dbReference type="Gene3D" id="3.10.520.10">
    <property type="entry name" value="ApbE-like domains"/>
    <property type="match status" value="1"/>
</dbReference>
<dbReference type="GO" id="GO:0016740">
    <property type="term" value="F:transferase activity"/>
    <property type="evidence" value="ECO:0007669"/>
    <property type="project" value="UniProtKB-KW"/>
</dbReference>
<dbReference type="EMBL" id="CP113406">
    <property type="protein sequence ID" value="WAI19172.1"/>
    <property type="molecule type" value="Genomic_DNA"/>
</dbReference>
<evidence type="ECO:0000256" key="10">
    <source>
        <dbReference type="ARBA" id="ARBA00031306"/>
    </source>
</evidence>
<dbReference type="Proteomes" id="UP001163440">
    <property type="component" value="Chromosome"/>
</dbReference>
<keyword evidence="9" id="KW-0460">Magnesium</keyword>
<evidence type="ECO:0000256" key="4">
    <source>
        <dbReference type="ARBA" id="ARBA00016337"/>
    </source>
</evidence>
<keyword evidence="5" id="KW-0285">Flavoprotein</keyword>
<evidence type="ECO:0000256" key="2">
    <source>
        <dbReference type="ARBA" id="ARBA00008282"/>
    </source>
</evidence>
<dbReference type="InterPro" id="IPR003374">
    <property type="entry name" value="ApbE-like_sf"/>
</dbReference>
<gene>
    <name evidence="12" type="ORF">OW720_01170</name>
</gene>
<dbReference type="RefSeq" id="WP_261979332.1">
    <property type="nucleotide sequence ID" value="NZ_CP034882.1"/>
</dbReference>
<evidence type="ECO:0000256" key="7">
    <source>
        <dbReference type="ARBA" id="ARBA00022723"/>
    </source>
</evidence>
<evidence type="ECO:0000313" key="12">
    <source>
        <dbReference type="EMBL" id="WAI19172.1"/>
    </source>
</evidence>
<reference evidence="12" key="1">
    <citation type="submission" date="2022-11" db="EMBL/GenBank/DDBJ databases">
        <title>The whole genome sequencing of pests is an important tool to study the evolution of the plant-insect interaction and insecticide resistance.</title>
        <authorList>
            <person name="Kananovich Y."/>
        </authorList>
    </citation>
    <scope>NUCLEOTIDE SEQUENCE</scope>
    <source>
        <strain evidence="12">BSU_Bre_2018</strain>
    </source>
</reference>
<dbReference type="EC" id="2.7.1.180" evidence="3"/>
<dbReference type="PANTHER" id="PTHR30040">
    <property type="entry name" value="THIAMINE BIOSYNTHESIS LIPOPROTEIN APBE"/>
    <property type="match status" value="1"/>
</dbReference>
<comment type="similarity">
    <text evidence="2">Belongs to the ApbE family.</text>
</comment>
<comment type="catalytic activity">
    <reaction evidence="11">
        <text>L-threonyl-[protein] + FAD = FMN-L-threonyl-[protein] + AMP + H(+)</text>
        <dbReference type="Rhea" id="RHEA:36847"/>
        <dbReference type="Rhea" id="RHEA-COMP:11060"/>
        <dbReference type="Rhea" id="RHEA-COMP:11061"/>
        <dbReference type="ChEBI" id="CHEBI:15378"/>
        <dbReference type="ChEBI" id="CHEBI:30013"/>
        <dbReference type="ChEBI" id="CHEBI:57692"/>
        <dbReference type="ChEBI" id="CHEBI:74257"/>
        <dbReference type="ChEBI" id="CHEBI:456215"/>
        <dbReference type="EC" id="2.7.1.180"/>
    </reaction>
</comment>
<evidence type="ECO:0000256" key="6">
    <source>
        <dbReference type="ARBA" id="ARBA00022679"/>
    </source>
</evidence>
<evidence type="ECO:0000256" key="8">
    <source>
        <dbReference type="ARBA" id="ARBA00022827"/>
    </source>
</evidence>
<dbReference type="SUPFAM" id="SSF143631">
    <property type="entry name" value="ApbE-like"/>
    <property type="match status" value="1"/>
</dbReference>
<dbReference type="PANTHER" id="PTHR30040:SF2">
    <property type="entry name" value="FAD:PROTEIN FMN TRANSFERASE"/>
    <property type="match status" value="1"/>
</dbReference>
<keyword evidence="6 12" id="KW-0808">Transferase</keyword>
<dbReference type="GO" id="GO:0046872">
    <property type="term" value="F:metal ion binding"/>
    <property type="evidence" value="ECO:0007669"/>
    <property type="project" value="UniProtKB-KW"/>
</dbReference>
<accession>A0AAJ5TXJ0</accession>
<evidence type="ECO:0000256" key="1">
    <source>
        <dbReference type="ARBA" id="ARBA00001946"/>
    </source>
</evidence>
<keyword evidence="8" id="KW-0274">FAD</keyword>
<evidence type="ECO:0000256" key="9">
    <source>
        <dbReference type="ARBA" id="ARBA00022842"/>
    </source>
</evidence>
<evidence type="ECO:0000313" key="13">
    <source>
        <dbReference type="Proteomes" id="UP001163440"/>
    </source>
</evidence>
<dbReference type="AlphaFoldDB" id="A0AAJ5TXJ0"/>